<organism evidence="1 2">
    <name type="scientific">Acaryochloris thomasi RCC1774</name>
    <dbReference type="NCBI Taxonomy" id="1764569"/>
    <lineage>
        <taxon>Bacteria</taxon>
        <taxon>Bacillati</taxon>
        <taxon>Cyanobacteriota</taxon>
        <taxon>Cyanophyceae</taxon>
        <taxon>Acaryochloridales</taxon>
        <taxon>Acaryochloridaceae</taxon>
        <taxon>Acaryochloris</taxon>
        <taxon>Acaryochloris thomasi</taxon>
    </lineage>
</organism>
<gene>
    <name evidence="1" type="ORF">C1752_01869</name>
</gene>
<sequence>MPMYSAYGLTLQSDLHLPELAPGTGDADIVIRWGKLSAPSLVATNSECTCHIREQVAYLAWENAGTFRVKGGREIIVDPLPGADERVIRLYLLGAALGLLLHQRQLLVLHASTVAVNGVAIAFLGDSGQGKSTTAGAFQLRGHQVMTDDVTALRMDVPPLVLPGYPQLKLWPESAECLGDKPEAMPRLHPQLEKRSHHYHDQFSLEPLPLQCIYLLGEGPTLELEVLTGQDALMELLPNWYCTRFGDAMLQATNHAAHFAHFTQLVKQVPICYLSRQYDLDAVSDIVDLVELHLADLALASV</sequence>
<evidence type="ECO:0000313" key="1">
    <source>
        <dbReference type="EMBL" id="PZD73837.1"/>
    </source>
</evidence>
<name>A0A2W1K0U7_9CYAN</name>
<evidence type="ECO:0000313" key="2">
    <source>
        <dbReference type="Proteomes" id="UP000248857"/>
    </source>
</evidence>
<comment type="caution">
    <text evidence="1">The sequence shown here is derived from an EMBL/GenBank/DDBJ whole genome shotgun (WGS) entry which is preliminary data.</text>
</comment>
<keyword evidence="2" id="KW-1185">Reference proteome</keyword>
<dbReference type="SUPFAM" id="SSF53795">
    <property type="entry name" value="PEP carboxykinase-like"/>
    <property type="match status" value="1"/>
</dbReference>
<dbReference type="EMBL" id="PQWO01000004">
    <property type="protein sequence ID" value="PZD73837.1"/>
    <property type="molecule type" value="Genomic_DNA"/>
</dbReference>
<dbReference type="RefSeq" id="WP_146242314.1">
    <property type="nucleotide sequence ID" value="NZ_CAWNWM010000004.1"/>
</dbReference>
<dbReference type="Proteomes" id="UP000248857">
    <property type="component" value="Unassembled WGS sequence"/>
</dbReference>
<dbReference type="AlphaFoldDB" id="A0A2W1K0U7"/>
<evidence type="ECO:0008006" key="3">
    <source>
        <dbReference type="Google" id="ProtNLM"/>
    </source>
</evidence>
<dbReference type="InterPro" id="IPR027417">
    <property type="entry name" value="P-loop_NTPase"/>
</dbReference>
<dbReference type="OrthoDB" id="5430844at2"/>
<protein>
    <recommendedName>
        <fullName evidence="3">HPr kinase/phosphorylase</fullName>
    </recommendedName>
</protein>
<accession>A0A2W1K0U7</accession>
<proteinExistence type="predicted"/>
<reference evidence="1 2" key="1">
    <citation type="journal article" date="2018" name="Sci. Rep.">
        <title>A novel species of the marine cyanobacterium Acaryochloris with a unique pigment content and lifestyle.</title>
        <authorList>
            <person name="Partensky F."/>
            <person name="Six C."/>
            <person name="Ratin M."/>
            <person name="Garczarek L."/>
            <person name="Vaulot D."/>
            <person name="Probert I."/>
            <person name="Calteau A."/>
            <person name="Gourvil P."/>
            <person name="Marie D."/>
            <person name="Grebert T."/>
            <person name="Bouchier C."/>
            <person name="Le Panse S."/>
            <person name="Gachenot M."/>
            <person name="Rodriguez F."/>
            <person name="Garrido J.L."/>
        </authorList>
    </citation>
    <scope>NUCLEOTIDE SEQUENCE [LARGE SCALE GENOMIC DNA]</scope>
    <source>
        <strain evidence="1 2">RCC1774</strain>
    </source>
</reference>
<dbReference type="Gene3D" id="3.40.50.300">
    <property type="entry name" value="P-loop containing nucleotide triphosphate hydrolases"/>
    <property type="match status" value="1"/>
</dbReference>